<feature type="binding site" evidence="3">
    <location>
        <position position="242"/>
    </location>
    <ligand>
        <name>FAD</name>
        <dbReference type="ChEBI" id="CHEBI:57692"/>
    </ligand>
</feature>
<feature type="domain" description="Amine oxidase" evidence="4">
    <location>
        <begin position="46"/>
        <end position="455"/>
    </location>
</feature>
<feature type="binding site" evidence="3">
    <location>
        <begin position="66"/>
        <end position="67"/>
    </location>
    <ligand>
        <name>FAD</name>
        <dbReference type="ChEBI" id="CHEBI:57692"/>
    </ligand>
</feature>
<dbReference type="Gene3D" id="3.50.50.60">
    <property type="entry name" value="FAD/NAD(P)-binding domain"/>
    <property type="match status" value="1"/>
</dbReference>
<evidence type="ECO:0000256" key="2">
    <source>
        <dbReference type="ARBA" id="ARBA00023002"/>
    </source>
</evidence>
<proteinExistence type="predicted"/>
<dbReference type="InterPro" id="IPR050281">
    <property type="entry name" value="Flavin_monoamine_oxidase"/>
</dbReference>
<dbReference type="PANTHER" id="PTHR10742:SF410">
    <property type="entry name" value="LYSINE-SPECIFIC HISTONE DEMETHYLASE 2"/>
    <property type="match status" value="1"/>
</dbReference>
<dbReference type="PROSITE" id="PS51257">
    <property type="entry name" value="PROKAR_LIPOPROTEIN"/>
    <property type="match status" value="1"/>
</dbReference>
<dbReference type="Gene3D" id="3.90.660.10">
    <property type="match status" value="1"/>
</dbReference>
<keyword evidence="2" id="KW-0560">Oxidoreductase</keyword>
<comment type="cofactor">
    <cofactor evidence="1">
        <name>FAD</name>
        <dbReference type="ChEBI" id="CHEBI:57692"/>
    </cofactor>
</comment>
<evidence type="ECO:0000313" key="6">
    <source>
        <dbReference type="Proteomes" id="UP000001425"/>
    </source>
</evidence>
<dbReference type="SUPFAM" id="SSF54373">
    <property type="entry name" value="FAD-linked reductases, C-terminal domain"/>
    <property type="match status" value="1"/>
</dbReference>
<dbReference type="GO" id="GO:0016491">
    <property type="term" value="F:oxidoreductase activity"/>
    <property type="evidence" value="ECO:0000318"/>
    <property type="project" value="GO_Central"/>
</dbReference>
<evidence type="ECO:0000256" key="1">
    <source>
        <dbReference type="ARBA" id="ARBA00001974"/>
    </source>
</evidence>
<gene>
    <name evidence="5" type="ordered locus">slr5093</name>
</gene>
<sequence length="458" mass="51275">MIRRRSFFKLSQLMFVSYLLSTSCGKNNTPVTANDAPSILIIGAGLAGLAAAQSLMKQGYTVRVLEARDRLGGRTWTSNYWDDAPLDMGASWIQGTEGNPITELAEKIATPLVMTSYDNAITYEVGGQPFTAKEDRIIEQLEKKWQGAIATAQNGDGDQSLQAVIENVFDLENQPLETKQIIDWYMNSTIEHEYAGSLKDTSIYWFDGDGGFGGDDAIFVEGYQAIVNYLAKDISIELNQIVESIDYSEEIPKIITNQGAYTADQVIITLPLGVLKSGQVKFIPELPSPKRKAIKALGMGILNKCYLRFPKVFWPKKVDWIEQVPTERGLWSEWVNIFRVNQLPILLGFNAADEGKEIETWTDEEIIKSAMKTLRHLFGDDIPDPTDYQITRWQSDSFSRGSYSFNALGSHPDMRDHLAKSLNDQIFFAGEATERDYFATAHGAYLSGLRVAEEINNL</sequence>
<dbReference type="AlphaFoldDB" id="Q6ZEN7"/>
<geneLocation type="plasmid" evidence="5 6">
    <name>pSYSM</name>
</geneLocation>
<evidence type="ECO:0000313" key="5">
    <source>
        <dbReference type="EMBL" id="BAD01863.1"/>
    </source>
</evidence>
<keyword evidence="5" id="KW-0614">Plasmid</keyword>
<dbReference type="InterPro" id="IPR002937">
    <property type="entry name" value="Amino_oxidase"/>
</dbReference>
<organism evidence="5 6">
    <name type="scientific">Synechocystis sp. (strain ATCC 27184 / PCC 6803 / Kazusa)</name>
    <dbReference type="NCBI Taxonomy" id="1111708"/>
    <lineage>
        <taxon>Bacteria</taxon>
        <taxon>Bacillati</taxon>
        <taxon>Cyanobacteriota</taxon>
        <taxon>Cyanophyceae</taxon>
        <taxon>Synechococcales</taxon>
        <taxon>Merismopediaceae</taxon>
        <taxon>Synechocystis</taxon>
    </lineage>
</organism>
<dbReference type="EnsemblBacteria" id="BAD01863">
    <property type="protein sequence ID" value="BAD01863"/>
    <property type="gene ID" value="BAD01863"/>
</dbReference>
<protein>
    <submittedName>
        <fullName evidence="5">Slr5093 protein</fullName>
    </submittedName>
</protein>
<dbReference type="KEGG" id="syn:slr5093"/>
<reference evidence="5 6" key="1">
    <citation type="journal article" date="2003" name="DNA Res.">
        <title>Structural analysis of four large plasmids harboring in a unicellular cyanobacterium, Synechocystis sp. PCC 6803.</title>
        <authorList>
            <person name="Kaneko T."/>
            <person name="Nakamura Y."/>
            <person name="Sasamoto S."/>
            <person name="Watanabe A."/>
            <person name="Kohara M."/>
            <person name="Matsumoto M."/>
            <person name="Shimpo S."/>
            <person name="Yamada M."/>
            <person name="Tabata S."/>
        </authorList>
    </citation>
    <scope>NUCLEOTIDE SEQUENCE [LARGE SCALE GENOMIC DNA]</scope>
    <source>
        <strain evidence="6">ATCC 27184 / PCC 6803 / Kazusa</strain>
    </source>
</reference>
<dbReference type="SMR" id="Q6ZEN7"/>
<dbReference type="Pfam" id="PF01593">
    <property type="entry name" value="Amino_oxidase"/>
    <property type="match status" value="1"/>
</dbReference>
<dbReference type="PANTHER" id="PTHR10742">
    <property type="entry name" value="FLAVIN MONOAMINE OXIDASE"/>
    <property type="match status" value="1"/>
</dbReference>
<name>Q6ZEN7_SYNY3</name>
<dbReference type="Proteomes" id="UP000001425">
    <property type="component" value="Plasmid pSYSM"/>
</dbReference>
<accession>Q6ZEN7</accession>
<evidence type="ECO:0000256" key="3">
    <source>
        <dbReference type="PIRSR" id="PIRSR601613-1"/>
    </source>
</evidence>
<dbReference type="InterPro" id="IPR001613">
    <property type="entry name" value="Flavin_amine_oxidase"/>
</dbReference>
<dbReference type="PRINTS" id="PR00757">
    <property type="entry name" value="AMINEOXDASEF"/>
</dbReference>
<evidence type="ECO:0000259" key="4">
    <source>
        <dbReference type="Pfam" id="PF01593"/>
    </source>
</evidence>
<feature type="binding site" evidence="3">
    <location>
        <position position="349"/>
    </location>
    <ligand>
        <name>substrate</name>
    </ligand>
</feature>
<dbReference type="EMBL" id="AP004310">
    <property type="protein sequence ID" value="BAD01863.1"/>
    <property type="molecule type" value="Genomic_DNA"/>
</dbReference>
<dbReference type="InParanoid" id="Q6ZEN7"/>
<dbReference type="SUPFAM" id="SSF51905">
    <property type="entry name" value="FAD/NAD(P)-binding domain"/>
    <property type="match status" value="1"/>
</dbReference>
<dbReference type="FunCoup" id="Q6ZEN7">
    <property type="interactions" value="98"/>
</dbReference>
<dbReference type="PhylomeDB" id="Q6ZEN7"/>
<dbReference type="InterPro" id="IPR036188">
    <property type="entry name" value="FAD/NAD-bd_sf"/>
</dbReference>
<keyword evidence="6" id="KW-1185">Reference proteome</keyword>